<name>A0A1N6HPV6_9BURK</name>
<dbReference type="Proteomes" id="UP000184693">
    <property type="component" value="Unassembled WGS sequence"/>
</dbReference>
<proteinExistence type="predicted"/>
<dbReference type="AlphaFoldDB" id="A0A1N6HPV6"/>
<keyword evidence="1" id="KW-0472">Membrane</keyword>
<sequence length="114" mass="12537">MGNRYERSRLSRSFTYKGIQYHPGMLIVLAAQVVCLAAFSFAANLLSQDKWLGITLGFSLLFGLILSLGFFGTWSQFRDDIDLWTFLNTNPVESAVAIATAGEVIAILMVAPSI</sequence>
<evidence type="ECO:0000256" key="1">
    <source>
        <dbReference type="SAM" id="Phobius"/>
    </source>
</evidence>
<evidence type="ECO:0000313" key="2">
    <source>
        <dbReference type="EMBL" id="SIO21695.1"/>
    </source>
</evidence>
<dbReference type="RefSeq" id="WP_083611450.1">
    <property type="nucleotide sequence ID" value="NZ_FSRM01000001.1"/>
</dbReference>
<evidence type="ECO:0000313" key="3">
    <source>
        <dbReference type="Proteomes" id="UP000184693"/>
    </source>
</evidence>
<dbReference type="EMBL" id="FSRM01000001">
    <property type="protein sequence ID" value="SIO21695.1"/>
    <property type="molecule type" value="Genomic_DNA"/>
</dbReference>
<protein>
    <submittedName>
        <fullName evidence="2">Uncharacterized protein</fullName>
    </submittedName>
</protein>
<keyword evidence="1" id="KW-0812">Transmembrane</keyword>
<feature type="transmembrane region" description="Helical" evidence="1">
    <location>
        <begin position="20"/>
        <end position="39"/>
    </location>
</feature>
<gene>
    <name evidence="2" type="ORF">SAMN05444168_3493</name>
</gene>
<organism evidence="2 3">
    <name type="scientific">Paraburkholderia phenazinium</name>
    <dbReference type="NCBI Taxonomy" id="60549"/>
    <lineage>
        <taxon>Bacteria</taxon>
        <taxon>Pseudomonadati</taxon>
        <taxon>Pseudomonadota</taxon>
        <taxon>Betaproteobacteria</taxon>
        <taxon>Burkholderiales</taxon>
        <taxon>Burkholderiaceae</taxon>
        <taxon>Paraburkholderia</taxon>
    </lineage>
</organism>
<reference evidence="2 3" key="1">
    <citation type="submission" date="2016-11" db="EMBL/GenBank/DDBJ databases">
        <authorList>
            <person name="Jaros S."/>
            <person name="Januszkiewicz K."/>
            <person name="Wedrychowicz H."/>
        </authorList>
    </citation>
    <scope>NUCLEOTIDE SEQUENCE [LARGE SCALE GENOMIC DNA]</scope>
    <source>
        <strain evidence="2 3">GAS86</strain>
    </source>
</reference>
<keyword evidence="1" id="KW-1133">Transmembrane helix</keyword>
<accession>A0A1N6HPV6</accession>
<feature type="transmembrane region" description="Helical" evidence="1">
    <location>
        <begin position="51"/>
        <end position="74"/>
    </location>
</feature>